<accession>A0AA88ALP3</accession>
<evidence type="ECO:0000256" key="5">
    <source>
        <dbReference type="ARBA" id="ARBA00023136"/>
    </source>
</evidence>
<evidence type="ECO:0000256" key="3">
    <source>
        <dbReference type="ARBA" id="ARBA00022692"/>
    </source>
</evidence>
<evidence type="ECO:0000313" key="8">
    <source>
        <dbReference type="EMBL" id="GMN42186.1"/>
    </source>
</evidence>
<gene>
    <name evidence="8" type="ORF">TIFTF001_011399</name>
</gene>
<protein>
    <recommendedName>
        <fullName evidence="10">Transmembrane protein 230</fullName>
    </recommendedName>
</protein>
<keyword evidence="5 7" id="KW-0472">Membrane</keyword>
<dbReference type="PANTHER" id="PTHR15664">
    <property type="entry name" value="C20ORF30 PROTEIN"/>
    <property type="match status" value="1"/>
</dbReference>
<dbReference type="GO" id="GO:0016020">
    <property type="term" value="C:membrane"/>
    <property type="evidence" value="ECO:0007669"/>
    <property type="project" value="UniProtKB-SubCell"/>
</dbReference>
<dbReference type="PANTHER" id="PTHR15664:SF21">
    <property type="entry name" value="TRANSMEMBRANE PROTEIN 230"/>
    <property type="match status" value="1"/>
</dbReference>
<evidence type="ECO:0000256" key="6">
    <source>
        <dbReference type="SAM" id="MobiDB-lite"/>
    </source>
</evidence>
<proteinExistence type="inferred from homology"/>
<comment type="subcellular location">
    <subcellularLocation>
        <location evidence="1">Membrane</location>
        <topology evidence="1">Multi-pass membrane protein</topology>
    </subcellularLocation>
</comment>
<dbReference type="InterPro" id="IPR044234">
    <property type="entry name" value="TMEM230"/>
</dbReference>
<feature type="transmembrane region" description="Helical" evidence="7">
    <location>
        <begin position="46"/>
        <end position="67"/>
    </location>
</feature>
<organism evidence="8 9">
    <name type="scientific">Ficus carica</name>
    <name type="common">Common fig</name>
    <dbReference type="NCBI Taxonomy" id="3494"/>
    <lineage>
        <taxon>Eukaryota</taxon>
        <taxon>Viridiplantae</taxon>
        <taxon>Streptophyta</taxon>
        <taxon>Embryophyta</taxon>
        <taxon>Tracheophyta</taxon>
        <taxon>Spermatophyta</taxon>
        <taxon>Magnoliopsida</taxon>
        <taxon>eudicotyledons</taxon>
        <taxon>Gunneridae</taxon>
        <taxon>Pentapetalae</taxon>
        <taxon>rosids</taxon>
        <taxon>fabids</taxon>
        <taxon>Rosales</taxon>
        <taxon>Moraceae</taxon>
        <taxon>Ficeae</taxon>
        <taxon>Ficus</taxon>
    </lineage>
</organism>
<evidence type="ECO:0000256" key="7">
    <source>
        <dbReference type="SAM" id="Phobius"/>
    </source>
</evidence>
<dbReference type="Proteomes" id="UP001187192">
    <property type="component" value="Unassembled WGS sequence"/>
</dbReference>
<dbReference type="EMBL" id="BTGU01000014">
    <property type="protein sequence ID" value="GMN42186.1"/>
    <property type="molecule type" value="Genomic_DNA"/>
</dbReference>
<dbReference type="InterPro" id="IPR008590">
    <property type="entry name" value="TMEM_230/134"/>
</dbReference>
<dbReference type="AlphaFoldDB" id="A0AA88ALP3"/>
<sequence>MTTRRNVQYTRLPDDEDYDGDGNVRQYDPRFDYTPKSFDRIPWKSIVLALFLLFLGLTLLFLSYFIFTGHMGGERSQAYGLLALGILTFLPDSATTTTIRYHNPSTRLHSITMFFWHNPNRLFYNCAAAFTRHGLRITPGEVPKDIALLPFLITKDVLHPLTDQLMKQIENLTCDISVTRPSNGEKKSHDI</sequence>
<evidence type="ECO:0008006" key="10">
    <source>
        <dbReference type="Google" id="ProtNLM"/>
    </source>
</evidence>
<reference evidence="8" key="1">
    <citation type="submission" date="2023-07" db="EMBL/GenBank/DDBJ databases">
        <title>draft genome sequence of fig (Ficus carica).</title>
        <authorList>
            <person name="Takahashi T."/>
            <person name="Nishimura K."/>
        </authorList>
    </citation>
    <scope>NUCLEOTIDE SEQUENCE</scope>
</reference>
<comment type="caution">
    <text evidence="8">The sequence shown here is derived from an EMBL/GenBank/DDBJ whole genome shotgun (WGS) entry which is preliminary data.</text>
</comment>
<keyword evidence="4 7" id="KW-1133">Transmembrane helix</keyword>
<evidence type="ECO:0000313" key="9">
    <source>
        <dbReference type="Proteomes" id="UP001187192"/>
    </source>
</evidence>
<keyword evidence="9" id="KW-1185">Reference proteome</keyword>
<name>A0AA88ALP3_FICCA</name>
<dbReference type="Pfam" id="PF05915">
    <property type="entry name" value="TMEM_230_134"/>
    <property type="match status" value="1"/>
</dbReference>
<evidence type="ECO:0000256" key="4">
    <source>
        <dbReference type="ARBA" id="ARBA00022989"/>
    </source>
</evidence>
<evidence type="ECO:0000256" key="2">
    <source>
        <dbReference type="ARBA" id="ARBA00007743"/>
    </source>
</evidence>
<evidence type="ECO:0000256" key="1">
    <source>
        <dbReference type="ARBA" id="ARBA00004141"/>
    </source>
</evidence>
<dbReference type="GO" id="GO:0012505">
    <property type="term" value="C:endomembrane system"/>
    <property type="evidence" value="ECO:0007669"/>
    <property type="project" value="TreeGrafter"/>
</dbReference>
<comment type="similarity">
    <text evidence="2">Belongs to the TMEM134/TMEM230 family.</text>
</comment>
<keyword evidence="3 7" id="KW-0812">Transmembrane</keyword>
<feature type="region of interest" description="Disordered" evidence="6">
    <location>
        <begin position="1"/>
        <end position="22"/>
    </location>
</feature>